<keyword evidence="1" id="KW-0812">Transmembrane</keyword>
<sequence>MTWLLTLWSWIRQDWKRFGWEVALAAILAGVSWGVGYFLNNNTLQACQDERTVLLKQTRQLQAEVDKIHYEGLLSAKDLQISAKDEKILELNRKIASDSIQHLSELDAIRAINQYVQKGKARK</sequence>
<dbReference type="OrthoDB" id="960722at2"/>
<keyword evidence="1" id="KW-0472">Membrane</keyword>
<dbReference type="Proteomes" id="UP000249016">
    <property type="component" value="Unassembled WGS sequence"/>
</dbReference>
<comment type="caution">
    <text evidence="2">The sequence shown here is derived from an EMBL/GenBank/DDBJ whole genome shotgun (WGS) entry which is preliminary data.</text>
</comment>
<proteinExistence type="predicted"/>
<keyword evidence="1" id="KW-1133">Transmembrane helix</keyword>
<dbReference type="EMBL" id="QLII01000001">
    <property type="protein sequence ID" value="RAI76018.1"/>
    <property type="molecule type" value="Genomic_DNA"/>
</dbReference>
<dbReference type="AlphaFoldDB" id="A0A327NTF5"/>
<dbReference type="RefSeq" id="WP_111345081.1">
    <property type="nucleotide sequence ID" value="NZ_QLII01000001.1"/>
</dbReference>
<evidence type="ECO:0000256" key="1">
    <source>
        <dbReference type="SAM" id="Phobius"/>
    </source>
</evidence>
<keyword evidence="3" id="KW-1185">Reference proteome</keyword>
<evidence type="ECO:0000313" key="3">
    <source>
        <dbReference type="Proteomes" id="UP000249016"/>
    </source>
</evidence>
<feature type="transmembrane region" description="Helical" evidence="1">
    <location>
        <begin position="20"/>
        <end position="39"/>
    </location>
</feature>
<evidence type="ECO:0000313" key="2">
    <source>
        <dbReference type="EMBL" id="RAI76018.1"/>
    </source>
</evidence>
<name>A0A327NTF5_9BACT</name>
<gene>
    <name evidence="2" type="ORF">HMF3257_20880</name>
</gene>
<protein>
    <submittedName>
        <fullName evidence="2">Uncharacterized protein</fullName>
    </submittedName>
</protein>
<reference evidence="2 3" key="1">
    <citation type="submission" date="2018-06" db="EMBL/GenBank/DDBJ databases">
        <title>Spirosoma sp. HMF3257 Genome sequencing and assembly.</title>
        <authorList>
            <person name="Kang H."/>
            <person name="Cha I."/>
            <person name="Kim H."/>
            <person name="Kang J."/>
            <person name="Joh K."/>
        </authorList>
    </citation>
    <scope>NUCLEOTIDE SEQUENCE [LARGE SCALE GENOMIC DNA]</scope>
    <source>
        <strain evidence="2 3">HMF3257</strain>
    </source>
</reference>
<accession>A0A327NTF5</accession>
<organism evidence="2 3">
    <name type="scientific">Spirosoma telluris</name>
    <dbReference type="NCBI Taxonomy" id="2183553"/>
    <lineage>
        <taxon>Bacteria</taxon>
        <taxon>Pseudomonadati</taxon>
        <taxon>Bacteroidota</taxon>
        <taxon>Cytophagia</taxon>
        <taxon>Cytophagales</taxon>
        <taxon>Cytophagaceae</taxon>
        <taxon>Spirosoma</taxon>
    </lineage>
</organism>